<dbReference type="Gene3D" id="3.40.50.300">
    <property type="entry name" value="P-loop containing nucleotide triphosphate hydrolases"/>
    <property type="match status" value="1"/>
</dbReference>
<dbReference type="EMBL" id="DXEI01000110">
    <property type="protein sequence ID" value="HIX95244.1"/>
    <property type="molecule type" value="Genomic_DNA"/>
</dbReference>
<keyword evidence="1" id="KW-0808">Transferase</keyword>
<dbReference type="InterPro" id="IPR027417">
    <property type="entry name" value="P-loop_NTPase"/>
</dbReference>
<dbReference type="Proteomes" id="UP000886751">
    <property type="component" value="Unassembled WGS sequence"/>
</dbReference>
<evidence type="ECO:0000313" key="1">
    <source>
        <dbReference type="EMBL" id="HIX95244.1"/>
    </source>
</evidence>
<keyword evidence="1" id="KW-0418">Kinase</keyword>
<dbReference type="SUPFAM" id="SSF52540">
    <property type="entry name" value="P-loop containing nucleoside triphosphate hydrolases"/>
    <property type="match status" value="1"/>
</dbReference>
<name>A0A9D2BVS3_9FIRM</name>
<gene>
    <name evidence="1" type="ORF">H9846_07275</name>
</gene>
<protein>
    <submittedName>
        <fullName evidence="1">Uridine kinase</fullName>
    </submittedName>
</protein>
<dbReference type="GO" id="GO:0016301">
    <property type="term" value="F:kinase activity"/>
    <property type="evidence" value="ECO:0007669"/>
    <property type="project" value="UniProtKB-KW"/>
</dbReference>
<evidence type="ECO:0000313" key="2">
    <source>
        <dbReference type="Proteomes" id="UP000886751"/>
    </source>
</evidence>
<dbReference type="AlphaFoldDB" id="A0A9D2BVS3"/>
<comment type="caution">
    <text evidence="1">The sequence shown here is derived from an EMBL/GenBank/DDBJ whole genome shotgun (WGS) entry which is preliminary data.</text>
</comment>
<reference evidence="1" key="2">
    <citation type="submission" date="2021-04" db="EMBL/GenBank/DDBJ databases">
        <authorList>
            <person name="Gilroy R."/>
        </authorList>
    </citation>
    <scope>NUCLEOTIDE SEQUENCE</scope>
    <source>
        <strain evidence="1">ChiHecec2B26-7398</strain>
    </source>
</reference>
<organism evidence="1 2">
    <name type="scientific">Candidatus Gemmiger excrementipullorum</name>
    <dbReference type="NCBI Taxonomy" id="2838610"/>
    <lineage>
        <taxon>Bacteria</taxon>
        <taxon>Bacillati</taxon>
        <taxon>Bacillota</taxon>
        <taxon>Clostridia</taxon>
        <taxon>Eubacteriales</taxon>
        <taxon>Gemmiger</taxon>
    </lineage>
</organism>
<accession>A0A9D2BVS3</accession>
<proteinExistence type="predicted"/>
<sequence>MLAAARTLAAGPQPALLAIDGRCGSGKSALGAWLAAQLDCDLVHMDDFYLPPAQRRPGWERQPGANMDFARLRAEVLAPLLAGQSAAYRAYVCRTGALQPPRTLPPRPLTIVEGSYALHPALGVPFACRVFLTCAPACQRARLQQREGAHFAAFAARWIPLEEAYLAATHPEAACDFALDTTALTV</sequence>
<reference evidence="1" key="1">
    <citation type="journal article" date="2021" name="PeerJ">
        <title>Extensive microbial diversity within the chicken gut microbiome revealed by metagenomics and culture.</title>
        <authorList>
            <person name="Gilroy R."/>
            <person name="Ravi A."/>
            <person name="Getino M."/>
            <person name="Pursley I."/>
            <person name="Horton D.L."/>
            <person name="Alikhan N.F."/>
            <person name="Baker D."/>
            <person name="Gharbi K."/>
            <person name="Hall N."/>
            <person name="Watson M."/>
            <person name="Adriaenssens E.M."/>
            <person name="Foster-Nyarko E."/>
            <person name="Jarju S."/>
            <person name="Secka A."/>
            <person name="Antonio M."/>
            <person name="Oren A."/>
            <person name="Chaudhuri R.R."/>
            <person name="La Ragione R."/>
            <person name="Hildebrand F."/>
            <person name="Pallen M.J."/>
        </authorList>
    </citation>
    <scope>NUCLEOTIDE SEQUENCE</scope>
    <source>
        <strain evidence="1">ChiHecec2B26-7398</strain>
    </source>
</reference>